<gene>
    <name evidence="1" type="ORF">KP509_10G057800</name>
</gene>
<dbReference type="EMBL" id="CM035415">
    <property type="protein sequence ID" value="KAH7427742.1"/>
    <property type="molecule type" value="Genomic_DNA"/>
</dbReference>
<comment type="caution">
    <text evidence="1">The sequence shown here is derived from an EMBL/GenBank/DDBJ whole genome shotgun (WGS) entry which is preliminary data.</text>
</comment>
<proteinExistence type="predicted"/>
<evidence type="ECO:0000313" key="2">
    <source>
        <dbReference type="Proteomes" id="UP000825935"/>
    </source>
</evidence>
<sequence length="175" mass="20149">MAQLSGWLSYPYSDTGLPISLQFRLLARWFGFAFFRIAFSHTHALRYSRRLPRLSTALSVVSSTALKFFCYVRQLKALRVMALPVCNTFIRGSDSRLVFPVATQKRRNLCLRVRAASLRQVNQENHGHDKGPELPHTWLAFLTRLISWKFPGHRLRKDANVICINTDSRWSSGDP</sequence>
<accession>A0A8T2TXV3</accession>
<keyword evidence="2" id="KW-1185">Reference proteome</keyword>
<reference evidence="1" key="1">
    <citation type="submission" date="2021-08" db="EMBL/GenBank/DDBJ databases">
        <title>WGS assembly of Ceratopteris richardii.</title>
        <authorList>
            <person name="Marchant D.B."/>
            <person name="Chen G."/>
            <person name="Jenkins J."/>
            <person name="Shu S."/>
            <person name="Leebens-Mack J."/>
            <person name="Grimwood J."/>
            <person name="Schmutz J."/>
            <person name="Soltis P."/>
            <person name="Soltis D."/>
            <person name="Chen Z.-H."/>
        </authorList>
    </citation>
    <scope>NUCLEOTIDE SEQUENCE</scope>
    <source>
        <strain evidence="1">Whitten #5841</strain>
        <tissue evidence="1">Leaf</tissue>
    </source>
</reference>
<name>A0A8T2TXV3_CERRI</name>
<dbReference type="Proteomes" id="UP000825935">
    <property type="component" value="Chromosome 10"/>
</dbReference>
<organism evidence="1 2">
    <name type="scientific">Ceratopteris richardii</name>
    <name type="common">Triangle waterfern</name>
    <dbReference type="NCBI Taxonomy" id="49495"/>
    <lineage>
        <taxon>Eukaryota</taxon>
        <taxon>Viridiplantae</taxon>
        <taxon>Streptophyta</taxon>
        <taxon>Embryophyta</taxon>
        <taxon>Tracheophyta</taxon>
        <taxon>Polypodiopsida</taxon>
        <taxon>Polypodiidae</taxon>
        <taxon>Polypodiales</taxon>
        <taxon>Pteridineae</taxon>
        <taxon>Pteridaceae</taxon>
        <taxon>Parkerioideae</taxon>
        <taxon>Ceratopteris</taxon>
    </lineage>
</organism>
<evidence type="ECO:0000313" key="1">
    <source>
        <dbReference type="EMBL" id="KAH7427742.1"/>
    </source>
</evidence>
<dbReference type="AlphaFoldDB" id="A0A8T2TXV3"/>
<protein>
    <submittedName>
        <fullName evidence="1">Uncharacterized protein</fullName>
    </submittedName>
</protein>